<reference evidence="2" key="1">
    <citation type="journal article" date="2019" name="bioRxiv">
        <title>The Genome of the Zebra Mussel, Dreissena polymorpha: A Resource for Invasive Species Research.</title>
        <authorList>
            <person name="McCartney M.A."/>
            <person name="Auch B."/>
            <person name="Kono T."/>
            <person name="Mallez S."/>
            <person name="Zhang Y."/>
            <person name="Obille A."/>
            <person name="Becker A."/>
            <person name="Abrahante J.E."/>
            <person name="Garbe J."/>
            <person name="Badalamenti J.P."/>
            <person name="Herman A."/>
            <person name="Mangelson H."/>
            <person name="Liachko I."/>
            <person name="Sullivan S."/>
            <person name="Sone E.D."/>
            <person name="Koren S."/>
            <person name="Silverstein K.A.T."/>
            <person name="Beckman K.B."/>
            <person name="Gohl D.M."/>
        </authorList>
    </citation>
    <scope>NUCLEOTIDE SEQUENCE</scope>
    <source>
        <strain evidence="2">Duluth1</strain>
        <tissue evidence="2">Whole animal</tissue>
    </source>
</reference>
<feature type="transmembrane region" description="Helical" evidence="1">
    <location>
        <begin position="56"/>
        <end position="78"/>
    </location>
</feature>
<name>A0A9D4JAP5_DREPO</name>
<keyword evidence="1" id="KW-1133">Transmembrane helix</keyword>
<sequence>MKDDTCFISGGCYDDKADNPLNGCLYCDSDESISDWQTHVNKTECLSEKDAVSGAVIAAAVIVPILVLGGIGAGILIYKKMQTKKIMDARYGNLSSSEMIYYVSI</sequence>
<dbReference type="AlphaFoldDB" id="A0A9D4JAP5"/>
<keyword evidence="3" id="KW-1185">Reference proteome</keyword>
<organism evidence="2 3">
    <name type="scientific">Dreissena polymorpha</name>
    <name type="common">Zebra mussel</name>
    <name type="synonym">Mytilus polymorpha</name>
    <dbReference type="NCBI Taxonomy" id="45954"/>
    <lineage>
        <taxon>Eukaryota</taxon>
        <taxon>Metazoa</taxon>
        <taxon>Spiralia</taxon>
        <taxon>Lophotrochozoa</taxon>
        <taxon>Mollusca</taxon>
        <taxon>Bivalvia</taxon>
        <taxon>Autobranchia</taxon>
        <taxon>Heteroconchia</taxon>
        <taxon>Euheterodonta</taxon>
        <taxon>Imparidentia</taxon>
        <taxon>Neoheterodontei</taxon>
        <taxon>Myida</taxon>
        <taxon>Dreissenoidea</taxon>
        <taxon>Dreissenidae</taxon>
        <taxon>Dreissena</taxon>
    </lineage>
</organism>
<dbReference type="EMBL" id="JAIWYP010000006">
    <property type="protein sequence ID" value="KAH3804845.1"/>
    <property type="molecule type" value="Genomic_DNA"/>
</dbReference>
<protein>
    <submittedName>
        <fullName evidence="2">Uncharacterized protein</fullName>
    </submittedName>
</protein>
<evidence type="ECO:0000256" key="1">
    <source>
        <dbReference type="SAM" id="Phobius"/>
    </source>
</evidence>
<keyword evidence="1" id="KW-0812">Transmembrane</keyword>
<proteinExistence type="predicted"/>
<evidence type="ECO:0000313" key="2">
    <source>
        <dbReference type="EMBL" id="KAH3804845.1"/>
    </source>
</evidence>
<dbReference type="Proteomes" id="UP000828390">
    <property type="component" value="Unassembled WGS sequence"/>
</dbReference>
<evidence type="ECO:0000313" key="3">
    <source>
        <dbReference type="Proteomes" id="UP000828390"/>
    </source>
</evidence>
<keyword evidence="1" id="KW-0472">Membrane</keyword>
<gene>
    <name evidence="2" type="ORF">DPMN_133137</name>
</gene>
<accession>A0A9D4JAP5</accession>
<comment type="caution">
    <text evidence="2">The sequence shown here is derived from an EMBL/GenBank/DDBJ whole genome shotgun (WGS) entry which is preliminary data.</text>
</comment>
<reference evidence="2" key="2">
    <citation type="submission" date="2020-11" db="EMBL/GenBank/DDBJ databases">
        <authorList>
            <person name="McCartney M.A."/>
            <person name="Auch B."/>
            <person name="Kono T."/>
            <person name="Mallez S."/>
            <person name="Becker A."/>
            <person name="Gohl D.M."/>
            <person name="Silverstein K.A.T."/>
            <person name="Koren S."/>
            <person name="Bechman K.B."/>
            <person name="Herman A."/>
            <person name="Abrahante J.E."/>
            <person name="Garbe J."/>
        </authorList>
    </citation>
    <scope>NUCLEOTIDE SEQUENCE</scope>
    <source>
        <strain evidence="2">Duluth1</strain>
        <tissue evidence="2">Whole animal</tissue>
    </source>
</reference>